<sequence length="176" mass="20320">MRLVLKEGTVVLEDLLRLSSFAGDRRAFQVAVALRAVLGLVEGPKAKVGKALEGRAKTASGTSPLLQQTQSLSRQWPLLEGMRGAVSSEEKLLSRHTSSRDDRGSRRDQGRREDDDRRDRDRDRDRDRHHSSRSHREEDRYGKRGREEDDYEDGRYGRRDERTSSSHRSRGSRRHR</sequence>
<dbReference type="Proteomes" id="UP000515908">
    <property type="component" value="Chromosome 08"/>
</dbReference>
<evidence type="ECO:0000313" key="3">
    <source>
        <dbReference type="Proteomes" id="UP000515908"/>
    </source>
</evidence>
<reference evidence="2 3" key="1">
    <citation type="submission" date="2020-08" db="EMBL/GenBank/DDBJ databases">
        <authorList>
            <person name="Newling K."/>
            <person name="Davey J."/>
            <person name="Forrester S."/>
        </authorList>
    </citation>
    <scope>NUCLEOTIDE SEQUENCE [LARGE SCALE GENOMIC DNA]</scope>
    <source>
        <strain evidence="3">Crithidia deanei Carvalho (ATCC PRA-265)</strain>
    </source>
</reference>
<evidence type="ECO:0000256" key="1">
    <source>
        <dbReference type="SAM" id="MobiDB-lite"/>
    </source>
</evidence>
<organism evidence="2 3">
    <name type="scientific">Angomonas deanei</name>
    <dbReference type="NCBI Taxonomy" id="59799"/>
    <lineage>
        <taxon>Eukaryota</taxon>
        <taxon>Discoba</taxon>
        <taxon>Euglenozoa</taxon>
        <taxon>Kinetoplastea</taxon>
        <taxon>Metakinetoplastina</taxon>
        <taxon>Trypanosomatida</taxon>
        <taxon>Trypanosomatidae</taxon>
        <taxon>Strigomonadinae</taxon>
        <taxon>Angomonas</taxon>
    </lineage>
</organism>
<proteinExistence type="predicted"/>
<gene>
    <name evidence="2" type="ORF">ADEAN_000484000</name>
</gene>
<dbReference type="VEuPathDB" id="TriTrypDB:ADEAN_000484000"/>
<protein>
    <submittedName>
        <fullName evidence="2">Uncharacterized protein</fullName>
    </submittedName>
</protein>
<name>A0A7G2CGQ2_9TRYP</name>
<feature type="compositionally biased region" description="Basic and acidic residues" evidence="1">
    <location>
        <begin position="88"/>
        <end position="164"/>
    </location>
</feature>
<keyword evidence="3" id="KW-1185">Reference proteome</keyword>
<feature type="compositionally biased region" description="Basic residues" evidence="1">
    <location>
        <begin position="165"/>
        <end position="176"/>
    </location>
</feature>
<dbReference type="EMBL" id="LR877152">
    <property type="protein sequence ID" value="CAD2217362.1"/>
    <property type="molecule type" value="Genomic_DNA"/>
</dbReference>
<feature type="region of interest" description="Disordered" evidence="1">
    <location>
        <begin position="83"/>
        <end position="176"/>
    </location>
</feature>
<accession>A0A7G2CGQ2</accession>
<dbReference type="AlphaFoldDB" id="A0A7G2CGQ2"/>
<evidence type="ECO:0000313" key="2">
    <source>
        <dbReference type="EMBL" id="CAD2217362.1"/>
    </source>
</evidence>